<evidence type="ECO:0000313" key="2">
    <source>
        <dbReference type="EMBL" id="VUC30229.1"/>
    </source>
</evidence>
<gene>
    <name evidence="2" type="ORF">CLO192961_LOCUS280851</name>
</gene>
<dbReference type="Proteomes" id="UP000766486">
    <property type="component" value="Unassembled WGS sequence"/>
</dbReference>
<keyword evidence="1" id="KW-1133">Transmembrane helix</keyword>
<protein>
    <submittedName>
        <fullName evidence="2">Uncharacterized protein</fullName>
    </submittedName>
</protein>
<accession>A0ABY6UJP9</accession>
<feature type="transmembrane region" description="Helical" evidence="1">
    <location>
        <begin position="483"/>
        <end position="506"/>
    </location>
</feature>
<feature type="transmembrane region" description="Helical" evidence="1">
    <location>
        <begin position="71"/>
        <end position="94"/>
    </location>
</feature>
<name>A0ABY6UJP9_BIOOC</name>
<dbReference type="PANTHER" id="PTHR37576">
    <property type="entry name" value="DEFECT AT LOW TEMPERATURE PROTEIN 1"/>
    <property type="match status" value="1"/>
</dbReference>
<evidence type="ECO:0000256" key="1">
    <source>
        <dbReference type="SAM" id="Phobius"/>
    </source>
</evidence>
<dbReference type="InterPro" id="IPR021514">
    <property type="entry name" value="DUF3176"/>
</dbReference>
<dbReference type="PANTHER" id="PTHR37576:SF2">
    <property type="entry name" value="DEFECT AT LOW TEMPERATURE PROTEIN 1"/>
    <property type="match status" value="1"/>
</dbReference>
<keyword evidence="1" id="KW-0472">Membrane</keyword>
<dbReference type="EMBL" id="CABFNS010000815">
    <property type="protein sequence ID" value="VUC30229.1"/>
    <property type="molecule type" value="Genomic_DNA"/>
</dbReference>
<proteinExistence type="predicted"/>
<feature type="transmembrane region" description="Helical" evidence="1">
    <location>
        <begin position="109"/>
        <end position="130"/>
    </location>
</feature>
<keyword evidence="1" id="KW-0812">Transmembrane</keyword>
<comment type="caution">
    <text evidence="2">The sequence shown here is derived from an EMBL/GenBank/DDBJ whole genome shotgun (WGS) entry which is preliminary data.</text>
</comment>
<keyword evidence="3" id="KW-1185">Reference proteome</keyword>
<evidence type="ECO:0000313" key="3">
    <source>
        <dbReference type="Proteomes" id="UP000766486"/>
    </source>
</evidence>
<dbReference type="Pfam" id="PF11374">
    <property type="entry name" value="DUF3176"/>
    <property type="match status" value="1"/>
</dbReference>
<reference evidence="2 3" key="1">
    <citation type="submission" date="2019-06" db="EMBL/GenBank/DDBJ databases">
        <authorList>
            <person name="Broberg M."/>
        </authorList>
    </citation>
    <scope>NUCLEOTIDE SEQUENCE [LARGE SCALE GENOMIC DNA]</scope>
</reference>
<organism evidence="2 3">
    <name type="scientific">Bionectria ochroleuca</name>
    <name type="common">Gliocladium roseum</name>
    <dbReference type="NCBI Taxonomy" id="29856"/>
    <lineage>
        <taxon>Eukaryota</taxon>
        <taxon>Fungi</taxon>
        <taxon>Dikarya</taxon>
        <taxon>Ascomycota</taxon>
        <taxon>Pezizomycotina</taxon>
        <taxon>Sordariomycetes</taxon>
        <taxon>Hypocreomycetidae</taxon>
        <taxon>Hypocreales</taxon>
        <taxon>Bionectriaceae</taxon>
        <taxon>Clonostachys</taxon>
    </lineage>
</organism>
<sequence>MATYFDSQKLEYRPHTDINQNLAPNYPYYDGSYELHQNLGPGASADALHQHVEADSAEDTYRPRFFKSVPWAGLFGLVVNVLTTVAIVIILVMAEGKATEAWPTESAPIQLSVILAILIALGNAALTLAFREGAALTWWLKMLKGGNLNDSHRYWQHGSSAFQSIIGLRHFNKVTFVSILTLFLIANPPLLQKSAGITTVTQTEDMTFNAALSQGQLNQPTGYYMTHAMSVNALTSNFSQVVQDFTNRKEIKFSLEGCNGSCSGALITAGFDVNCSRGGEDYDMNLETGKTATIGSISVSSNAVQVPGVVTVSTAYKADSPDKGKLVTTKCTLQAAQVKYPFTYVNGTITLEGAASSVEEIVNRTTQIVYPYRETSGLMKNPSVFGGIAYALGSIYNSDVKVYSAGNLAIQGSGPMRYTYRNFTDQELGSKSMRWIDPTPAVLEAVREVTFRAAIAFSDGSSQQSVQGTQLRTTIKYQIHMKFLGGTLAIILFTSLAIIVFLYHGFWRLGRPVSMSPLEIATAFQAPVTQGAVSLNADADDISNQIGRRRVRYRSIYSQDGAQSRAIVSEGSTAYMSSTN</sequence>